<sequence length="419" mass="47181">MAVSVSLAQAGCVSSASFESSQSAVNNVVESLENLRQKLLQEWRFSYAMKPKVEDVSVVTMNYIEREEVLRRLEYVVDNILTSLSKDESPSIVYNSRSTWQNIRFTESAGLQMIPNTHATEVRFDSLNSVNKFATTLQVMAMCYKLVQSNTFSTKRDVYYSDCQLYGSQSVVDGIIDNISCMIKVPREALHVLATSKGWIAGAIQFKDCDAGHIIDCSKTQTGIAIPANINAVSEIASSAKMVLIVEKDAIFQKLLDDKIFEKLPPCILITGRGFPDVGTRKMIKKLWNCLLIPILALVDADPHGMEILFVYKYGSRGLSFDNEQMAVPVIKWLGVLPSDIDKLHLPRDSLIPLSKPDLEKARDLMKRPYYMSQPMFMTEMQILLSMNRKAEIEALTSISRNYLTDVYLPTKIANQEWI</sequence>
<evidence type="ECO:0000256" key="6">
    <source>
        <dbReference type="ARBA" id="ARBA00022723"/>
    </source>
</evidence>
<evidence type="ECO:0000256" key="5">
    <source>
        <dbReference type="ARBA" id="ARBA00012895"/>
    </source>
</evidence>
<dbReference type="CDD" id="cd00223">
    <property type="entry name" value="TOPRIM_TopoIIB_SPO"/>
    <property type="match status" value="1"/>
</dbReference>
<dbReference type="InterPro" id="IPR013049">
    <property type="entry name" value="Spo11/TopoVI_A_N"/>
</dbReference>
<feature type="active site" description="O-(5'-phospho-DNA)-tyrosine intermediate" evidence="12">
    <location>
        <position position="160"/>
    </location>
</feature>
<dbReference type="PRINTS" id="PR01550">
    <property type="entry name" value="TOP6AFAMILY"/>
</dbReference>
<evidence type="ECO:0000256" key="12">
    <source>
        <dbReference type="PROSITE-ProRule" id="PRU01385"/>
    </source>
</evidence>
<comment type="cofactor">
    <cofactor evidence="2">
        <name>Mg(2+)</name>
        <dbReference type="ChEBI" id="CHEBI:18420"/>
    </cofactor>
</comment>
<evidence type="ECO:0000256" key="2">
    <source>
        <dbReference type="ARBA" id="ARBA00001946"/>
    </source>
</evidence>
<evidence type="ECO:0000256" key="4">
    <source>
        <dbReference type="ARBA" id="ARBA00006559"/>
    </source>
</evidence>
<dbReference type="RefSeq" id="XP_006816162.1">
    <property type="nucleotide sequence ID" value="XM_006816099.1"/>
</dbReference>
<comment type="catalytic activity">
    <reaction evidence="1 12">
        <text>ATP-dependent breakage, passage and rejoining of double-stranded DNA.</text>
        <dbReference type="EC" id="5.6.2.2"/>
    </reaction>
</comment>
<dbReference type="PRINTS" id="PR01551">
    <property type="entry name" value="SPO11HOMOLOG"/>
</dbReference>
<keyword evidence="8 12" id="KW-0799">Topoisomerase</keyword>
<keyword evidence="10 12" id="KW-0413">Isomerase</keyword>
<dbReference type="PROSITE" id="PS52041">
    <property type="entry name" value="TOPO_IIB"/>
    <property type="match status" value="1"/>
</dbReference>
<organism evidence="15 16">
    <name type="scientific">Saccoglossus kowalevskii</name>
    <name type="common">Acorn worm</name>
    <dbReference type="NCBI Taxonomy" id="10224"/>
    <lineage>
        <taxon>Eukaryota</taxon>
        <taxon>Metazoa</taxon>
        <taxon>Hemichordata</taxon>
        <taxon>Enteropneusta</taxon>
        <taxon>Harrimaniidae</taxon>
        <taxon>Saccoglossus</taxon>
    </lineage>
</organism>
<feature type="domain" description="Spo11/DNA topoisomerase VI subunit A N-terminal" evidence="13">
    <location>
        <begin position="132"/>
        <end position="192"/>
    </location>
</feature>
<evidence type="ECO:0000256" key="1">
    <source>
        <dbReference type="ARBA" id="ARBA00000185"/>
    </source>
</evidence>
<dbReference type="GeneID" id="102810352"/>
<evidence type="ECO:0000313" key="15">
    <source>
        <dbReference type="Proteomes" id="UP000694865"/>
    </source>
</evidence>
<feature type="domain" description="Topoisomerase 6 subunit A/Spo11 TOPRIM" evidence="14">
    <location>
        <begin position="242"/>
        <end position="413"/>
    </location>
</feature>
<accession>A0ABM0M821</accession>
<dbReference type="Proteomes" id="UP000694865">
    <property type="component" value="Unplaced"/>
</dbReference>
<evidence type="ECO:0000259" key="14">
    <source>
        <dbReference type="Pfam" id="PF21180"/>
    </source>
</evidence>
<keyword evidence="6" id="KW-0479">Metal-binding</keyword>
<evidence type="ECO:0000313" key="16">
    <source>
        <dbReference type="RefSeq" id="XP_006816162.1"/>
    </source>
</evidence>
<evidence type="ECO:0000256" key="9">
    <source>
        <dbReference type="ARBA" id="ARBA00023125"/>
    </source>
</evidence>
<keyword evidence="11" id="KW-0539">Nucleus</keyword>
<reference evidence="16" key="1">
    <citation type="submission" date="2025-08" db="UniProtKB">
        <authorList>
            <consortium name="RefSeq"/>
        </authorList>
    </citation>
    <scope>IDENTIFICATION</scope>
    <source>
        <tissue evidence="16">Testes</tissue>
    </source>
</reference>
<dbReference type="InterPro" id="IPR036078">
    <property type="entry name" value="Spo11/TopoVI_A_sf"/>
</dbReference>
<dbReference type="PANTHER" id="PTHR10848:SF0">
    <property type="entry name" value="MEIOTIC RECOMBINATION PROTEIN SPO11"/>
    <property type="match status" value="1"/>
</dbReference>
<dbReference type="EC" id="5.6.2.2" evidence="5"/>
<evidence type="ECO:0000256" key="7">
    <source>
        <dbReference type="ARBA" id="ARBA00022842"/>
    </source>
</evidence>
<dbReference type="Pfam" id="PF04406">
    <property type="entry name" value="TP6A_N"/>
    <property type="match status" value="1"/>
</dbReference>
<dbReference type="Gene3D" id="3.40.1360.10">
    <property type="match status" value="1"/>
</dbReference>
<comment type="subcellular location">
    <subcellularLocation>
        <location evidence="3">Nucleus</location>
    </subcellularLocation>
</comment>
<dbReference type="InterPro" id="IPR036388">
    <property type="entry name" value="WH-like_DNA-bd_sf"/>
</dbReference>
<proteinExistence type="inferred from homology"/>
<keyword evidence="9 12" id="KW-0238">DNA-binding</keyword>
<dbReference type="InterPro" id="IPR013048">
    <property type="entry name" value="Meiotic_Spo11"/>
</dbReference>
<keyword evidence="7" id="KW-0460">Magnesium</keyword>
<keyword evidence="15" id="KW-1185">Reference proteome</keyword>
<dbReference type="Gene3D" id="1.10.10.10">
    <property type="entry name" value="Winged helix-like DNA-binding domain superfamily/Winged helix DNA-binding domain"/>
    <property type="match status" value="1"/>
</dbReference>
<name>A0ABM0M821_SACKO</name>
<evidence type="ECO:0000256" key="10">
    <source>
        <dbReference type="ARBA" id="ARBA00023235"/>
    </source>
</evidence>
<dbReference type="SUPFAM" id="SSF56726">
    <property type="entry name" value="DNA topoisomerase IV, alpha subunit"/>
    <property type="match status" value="1"/>
</dbReference>
<evidence type="ECO:0000256" key="3">
    <source>
        <dbReference type="ARBA" id="ARBA00004123"/>
    </source>
</evidence>
<dbReference type="InterPro" id="IPR034136">
    <property type="entry name" value="TOPRIM_Topo6A/Spo11"/>
</dbReference>
<dbReference type="PANTHER" id="PTHR10848">
    <property type="entry name" value="MEIOTIC RECOMBINATION PROTEIN SPO11"/>
    <property type="match status" value="1"/>
</dbReference>
<evidence type="ECO:0000259" key="13">
    <source>
        <dbReference type="Pfam" id="PF04406"/>
    </source>
</evidence>
<dbReference type="InterPro" id="IPR002815">
    <property type="entry name" value="Spo11/TopoVI_A"/>
</dbReference>
<dbReference type="Pfam" id="PF21180">
    <property type="entry name" value="TOP6A-Spo11_Toprim"/>
    <property type="match status" value="1"/>
</dbReference>
<gene>
    <name evidence="16" type="primary">LOC102810352</name>
</gene>
<evidence type="ECO:0000256" key="11">
    <source>
        <dbReference type="ARBA" id="ARBA00023242"/>
    </source>
</evidence>
<protein>
    <recommendedName>
        <fullName evidence="5">DNA topoisomerase (ATP-hydrolyzing)</fullName>
        <ecNumber evidence="5">5.6.2.2</ecNumber>
    </recommendedName>
</protein>
<evidence type="ECO:0000256" key="8">
    <source>
        <dbReference type="ARBA" id="ARBA00023029"/>
    </source>
</evidence>
<comment type="similarity">
    <text evidence="4 12">Belongs to the TOP6A family.</text>
</comment>